<name>A0A7W7Z4V0_9BRAD</name>
<dbReference type="Pfam" id="PF03206">
    <property type="entry name" value="NifW"/>
    <property type="match status" value="1"/>
</dbReference>
<organism evidence="7 8">
    <name type="scientific">Rhodopseudomonas rhenobacensis</name>
    <dbReference type="NCBI Taxonomy" id="87461"/>
    <lineage>
        <taxon>Bacteria</taxon>
        <taxon>Pseudomonadati</taxon>
        <taxon>Pseudomonadota</taxon>
        <taxon>Alphaproteobacteria</taxon>
        <taxon>Hyphomicrobiales</taxon>
        <taxon>Nitrobacteraceae</taxon>
        <taxon>Rhodopseudomonas</taxon>
    </lineage>
</organism>
<dbReference type="RefSeq" id="WP_184258374.1">
    <property type="nucleotide sequence ID" value="NZ_JACHIH010000016.1"/>
</dbReference>
<reference evidence="7 8" key="1">
    <citation type="submission" date="2020-08" db="EMBL/GenBank/DDBJ databases">
        <title>Genomic Encyclopedia of Type Strains, Phase IV (KMG-IV): sequencing the most valuable type-strain genomes for metagenomic binning, comparative biology and taxonomic classification.</title>
        <authorList>
            <person name="Goeker M."/>
        </authorList>
    </citation>
    <scope>NUCLEOTIDE SEQUENCE [LARGE SCALE GENOMIC DNA]</scope>
    <source>
        <strain evidence="7 8">DSM 12706</strain>
    </source>
</reference>
<gene>
    <name evidence="6" type="primary">nifW</name>
    <name evidence="7" type="ORF">HNR60_002768</name>
</gene>
<dbReference type="HAMAP" id="MF_00529">
    <property type="entry name" value="NifW"/>
    <property type="match status" value="1"/>
</dbReference>
<accession>A0A7W7Z4V0</accession>
<evidence type="ECO:0000256" key="1">
    <source>
        <dbReference type="ARBA" id="ARBA00002247"/>
    </source>
</evidence>
<comment type="caution">
    <text evidence="7">The sequence shown here is derived from an EMBL/GenBank/DDBJ whole genome shotgun (WGS) entry which is preliminary data.</text>
</comment>
<dbReference type="Proteomes" id="UP000542353">
    <property type="component" value="Unassembled WGS sequence"/>
</dbReference>
<dbReference type="AlphaFoldDB" id="A0A7W7Z4V0"/>
<comment type="function">
    <text evidence="1 6">May protect the nitrogenase Fe-Mo protein from oxidative damage.</text>
</comment>
<dbReference type="NCBIfam" id="NF002009">
    <property type="entry name" value="PRK00810.1"/>
    <property type="match status" value="1"/>
</dbReference>
<proteinExistence type="inferred from homology"/>
<evidence type="ECO:0000256" key="5">
    <source>
        <dbReference type="ARBA" id="ARBA00023231"/>
    </source>
</evidence>
<dbReference type="EMBL" id="JACHIH010000016">
    <property type="protein sequence ID" value="MBB5048009.1"/>
    <property type="molecule type" value="Genomic_DNA"/>
</dbReference>
<keyword evidence="5 6" id="KW-0535">Nitrogen fixation</keyword>
<evidence type="ECO:0000313" key="8">
    <source>
        <dbReference type="Proteomes" id="UP000542353"/>
    </source>
</evidence>
<evidence type="ECO:0000256" key="6">
    <source>
        <dbReference type="HAMAP-Rule" id="MF_00529"/>
    </source>
</evidence>
<dbReference type="GO" id="GO:0009399">
    <property type="term" value="P:nitrogen fixation"/>
    <property type="evidence" value="ECO:0007669"/>
    <property type="project" value="UniProtKB-UniRule"/>
</dbReference>
<evidence type="ECO:0000256" key="3">
    <source>
        <dbReference type="ARBA" id="ARBA00011284"/>
    </source>
</evidence>
<dbReference type="InterPro" id="IPR004893">
    <property type="entry name" value="NifW"/>
</dbReference>
<evidence type="ECO:0000313" key="7">
    <source>
        <dbReference type="EMBL" id="MBB5048009.1"/>
    </source>
</evidence>
<evidence type="ECO:0000256" key="2">
    <source>
        <dbReference type="ARBA" id="ARBA00008351"/>
    </source>
</evidence>
<sequence length="115" mass="12647">MCSPTQPTLAAGNVVDQLKRAGSAEEFFTLLGVCFDPKVLDVARLHILKRMGQYLASEDLDGVPNSVVAARCKAVLERAYEDFLTSTPLDQRVFKVLKDAVAPKKSHFVPLETLK</sequence>
<comment type="similarity">
    <text evidence="2 6">Belongs to the NifW family.</text>
</comment>
<dbReference type="PIRSF" id="PIRSF005790">
    <property type="entry name" value="NifW"/>
    <property type="match status" value="1"/>
</dbReference>
<comment type="subunit">
    <text evidence="3 6">Homotrimer; associates with NifD.</text>
</comment>
<evidence type="ECO:0000256" key="4">
    <source>
        <dbReference type="ARBA" id="ARBA00016274"/>
    </source>
</evidence>
<protein>
    <recommendedName>
        <fullName evidence="4 6">Nitrogenase-stabilizing/protective protein NifW</fullName>
    </recommendedName>
</protein>
<keyword evidence="8" id="KW-1185">Reference proteome</keyword>